<dbReference type="Gene3D" id="1.10.3210.10">
    <property type="entry name" value="Hypothetical protein af1432"/>
    <property type="match status" value="1"/>
</dbReference>
<protein>
    <recommendedName>
        <fullName evidence="2">HD/PDEase domain-containing protein</fullName>
    </recommendedName>
</protein>
<evidence type="ECO:0000256" key="1">
    <source>
        <dbReference type="ARBA" id="ARBA00022801"/>
    </source>
</evidence>
<dbReference type="Proteomes" id="UP000230055">
    <property type="component" value="Unassembled WGS sequence"/>
</dbReference>
<proteinExistence type="predicted"/>
<dbReference type="GO" id="GO:0002953">
    <property type="term" value="F:5'-deoxynucleotidase activity"/>
    <property type="evidence" value="ECO:0007669"/>
    <property type="project" value="InterPro"/>
</dbReference>
<dbReference type="PANTHER" id="PTHR11845:SF13">
    <property type="entry name" value="5'-DEOXYNUCLEOTIDASE HDDC2"/>
    <property type="match status" value="1"/>
</dbReference>
<dbReference type="GO" id="GO:0005737">
    <property type="term" value="C:cytoplasm"/>
    <property type="evidence" value="ECO:0007669"/>
    <property type="project" value="TreeGrafter"/>
</dbReference>
<accession>A0A2M7R8K0</accession>
<dbReference type="Pfam" id="PF12917">
    <property type="entry name" value="YfbR-like"/>
    <property type="match status" value="1"/>
</dbReference>
<evidence type="ECO:0000313" key="4">
    <source>
        <dbReference type="Proteomes" id="UP000230055"/>
    </source>
</evidence>
<dbReference type="InterPro" id="IPR039356">
    <property type="entry name" value="YfbR/HDDC2"/>
</dbReference>
<gene>
    <name evidence="3" type="ORF">COY72_02005</name>
</gene>
<reference evidence="4" key="1">
    <citation type="submission" date="2017-09" db="EMBL/GenBank/DDBJ databases">
        <title>Depth-based differentiation of microbial function through sediment-hosted aquifers and enrichment of novel symbionts in the deep terrestrial subsurface.</title>
        <authorList>
            <person name="Probst A.J."/>
            <person name="Ladd B."/>
            <person name="Jarett J.K."/>
            <person name="Geller-Mcgrath D.E."/>
            <person name="Sieber C.M.K."/>
            <person name="Emerson J.B."/>
            <person name="Anantharaman K."/>
            <person name="Thomas B.C."/>
            <person name="Malmstrom R."/>
            <person name="Stieglmeier M."/>
            <person name="Klingl A."/>
            <person name="Woyke T."/>
            <person name="Ryan C.M."/>
            <person name="Banfield J.F."/>
        </authorList>
    </citation>
    <scope>NUCLEOTIDE SEQUENCE [LARGE SCALE GENOMIC DNA]</scope>
</reference>
<sequence>MKKFNFKDFLKEERKLDKVIRFSAQMRIKDESVSEHSFHVALYSMILADLEEKIFKNKINKEKILKTALLHDLEECLTGDIIYDFKHTNESLTREIKRMSQKFFENLMKNFPEKIAKEYVLFWRTSKDKNKIEGKIIEAADKLEGLIYALNEFLLGNKAFKPIIETYKKQSKGLKLKSLNLILKQIL</sequence>
<evidence type="ECO:0000259" key="2">
    <source>
        <dbReference type="SMART" id="SM00471"/>
    </source>
</evidence>
<keyword evidence="1" id="KW-0378">Hydrolase</keyword>
<dbReference type="SMART" id="SM00471">
    <property type="entry name" value="HDc"/>
    <property type="match status" value="1"/>
</dbReference>
<evidence type="ECO:0000313" key="3">
    <source>
        <dbReference type="EMBL" id="PIY90717.1"/>
    </source>
</evidence>
<name>A0A2M7R8K0_9BACT</name>
<dbReference type="AlphaFoldDB" id="A0A2M7R8K0"/>
<dbReference type="EMBL" id="PFLX01000051">
    <property type="protein sequence ID" value="PIY90717.1"/>
    <property type="molecule type" value="Genomic_DNA"/>
</dbReference>
<organism evidence="3 4">
    <name type="scientific">Candidatus Nealsonbacteria bacterium CG_4_10_14_0_8_um_filter_35_10</name>
    <dbReference type="NCBI Taxonomy" id="1974683"/>
    <lineage>
        <taxon>Bacteria</taxon>
        <taxon>Candidatus Nealsoniibacteriota</taxon>
    </lineage>
</organism>
<feature type="domain" description="HD/PDEase" evidence="2">
    <location>
        <begin position="29"/>
        <end position="155"/>
    </location>
</feature>
<dbReference type="InterPro" id="IPR003607">
    <property type="entry name" value="HD/PDEase_dom"/>
</dbReference>
<dbReference type="PANTHER" id="PTHR11845">
    <property type="entry name" value="5'-DEOXYNUCLEOTIDASE HDDC2"/>
    <property type="match status" value="1"/>
</dbReference>
<dbReference type="SUPFAM" id="SSF109604">
    <property type="entry name" value="HD-domain/PDEase-like"/>
    <property type="match status" value="1"/>
</dbReference>
<dbReference type="CDD" id="cd00077">
    <property type="entry name" value="HDc"/>
    <property type="match status" value="1"/>
</dbReference>
<comment type="caution">
    <text evidence="3">The sequence shown here is derived from an EMBL/GenBank/DDBJ whole genome shotgun (WGS) entry which is preliminary data.</text>
</comment>